<accession>A0A1H8V1Q1</accession>
<gene>
    <name evidence="1" type="ORF">SAMN04490178_11022</name>
</gene>
<dbReference type="AlphaFoldDB" id="A0A1H8V1Q1"/>
<protein>
    <submittedName>
        <fullName evidence="1">T3SS negative regulator,GrlR</fullName>
    </submittedName>
</protein>
<dbReference type="RefSeq" id="WP_091746419.1">
    <property type="nucleotide sequence ID" value="NZ_FODY01000010.1"/>
</dbReference>
<evidence type="ECO:0000313" key="1">
    <source>
        <dbReference type="EMBL" id="SEP09147.1"/>
    </source>
</evidence>
<proteinExistence type="predicted"/>
<dbReference type="EMBL" id="FODY01000010">
    <property type="protein sequence ID" value="SEP09147.1"/>
    <property type="molecule type" value="Genomic_DNA"/>
</dbReference>
<sequence>MSKSIWSFQFRTKNLSFGAGTAVLDGDQLIGGDASFYHVGKLSFENDAITGSVCVNKHGTGPSFFGAIHSYTLSLTGHRKEDQMTLSGYMVENPLLKITMELTKILDLE</sequence>
<dbReference type="Gene3D" id="2.40.128.380">
    <property type="entry name" value="T3SS negative regulator GrlR"/>
    <property type="match status" value="1"/>
</dbReference>
<dbReference type="OrthoDB" id="7856226at2"/>
<organism evidence="1 2">
    <name type="scientific">Propionispora vibrioides</name>
    <dbReference type="NCBI Taxonomy" id="112903"/>
    <lineage>
        <taxon>Bacteria</taxon>
        <taxon>Bacillati</taxon>
        <taxon>Bacillota</taxon>
        <taxon>Negativicutes</taxon>
        <taxon>Selenomonadales</taxon>
        <taxon>Sporomusaceae</taxon>
        <taxon>Propionispora</taxon>
    </lineage>
</organism>
<dbReference type="InterPro" id="IPR043019">
    <property type="entry name" value="GrlR_sf"/>
</dbReference>
<reference evidence="1 2" key="1">
    <citation type="submission" date="2016-10" db="EMBL/GenBank/DDBJ databases">
        <authorList>
            <person name="de Groot N.N."/>
        </authorList>
    </citation>
    <scope>NUCLEOTIDE SEQUENCE [LARGE SCALE GENOMIC DNA]</scope>
    <source>
        <strain evidence="1 2">DSM 13305</strain>
    </source>
</reference>
<dbReference type="Proteomes" id="UP000198847">
    <property type="component" value="Unassembled WGS sequence"/>
</dbReference>
<name>A0A1H8V1Q1_9FIRM</name>
<evidence type="ECO:0000313" key="2">
    <source>
        <dbReference type="Proteomes" id="UP000198847"/>
    </source>
</evidence>
<keyword evidence="2" id="KW-1185">Reference proteome</keyword>